<gene>
    <name evidence="1" type="ORF">AHMF7616_01081</name>
</gene>
<evidence type="ECO:0000313" key="2">
    <source>
        <dbReference type="Proteomes" id="UP000253919"/>
    </source>
</evidence>
<dbReference type="RefSeq" id="WP_115371929.1">
    <property type="nucleotide sequence ID" value="NZ_QASA01000001.1"/>
</dbReference>
<comment type="caution">
    <text evidence="1">The sequence shown here is derived from an EMBL/GenBank/DDBJ whole genome shotgun (WGS) entry which is preliminary data.</text>
</comment>
<name>A0A369QGU4_9BACT</name>
<sequence length="236" mass="27243">MRKIYLLAVLVTLWGCSPEKEKSNQQANDIEVKALNDSTVIVKDKDRIDTVIIDLGPDFAFDWKDANEFTKSFSDFYKNNKTNPGSGNQIRKIDVTGDGMEDEVSSSLKQFDDSLIYLNSIFDNNNKIWTDKLVIDKDYAVAKFGSEKLFELLKPYSCKFLLQGRTDFIRDYEYNSTIKALQPSFLKNINPADTIFWKEELKVYKGKIVDNVYLESGAASFLWDKRNKKLIEIYSE</sequence>
<accession>A0A369QGU4</accession>
<proteinExistence type="predicted"/>
<dbReference type="Proteomes" id="UP000253919">
    <property type="component" value="Unassembled WGS sequence"/>
</dbReference>
<protein>
    <submittedName>
        <fullName evidence="1">Uncharacterized protein</fullName>
    </submittedName>
</protein>
<dbReference type="AlphaFoldDB" id="A0A369QGU4"/>
<reference evidence="1 2" key="1">
    <citation type="submission" date="2018-04" db="EMBL/GenBank/DDBJ databases">
        <title>Adhaeribacter sp. HMF7616 genome sequencing and assembly.</title>
        <authorList>
            <person name="Kang H."/>
            <person name="Kang J."/>
            <person name="Cha I."/>
            <person name="Kim H."/>
            <person name="Joh K."/>
        </authorList>
    </citation>
    <scope>NUCLEOTIDE SEQUENCE [LARGE SCALE GENOMIC DNA]</scope>
    <source>
        <strain evidence="1 2">HMF7616</strain>
    </source>
</reference>
<dbReference type="EMBL" id="QASA01000001">
    <property type="protein sequence ID" value="RDC62487.1"/>
    <property type="molecule type" value="Genomic_DNA"/>
</dbReference>
<keyword evidence="2" id="KW-1185">Reference proteome</keyword>
<evidence type="ECO:0000313" key="1">
    <source>
        <dbReference type="EMBL" id="RDC62487.1"/>
    </source>
</evidence>
<organism evidence="1 2">
    <name type="scientific">Adhaeribacter pallidiroseus</name>
    <dbReference type="NCBI Taxonomy" id="2072847"/>
    <lineage>
        <taxon>Bacteria</taxon>
        <taxon>Pseudomonadati</taxon>
        <taxon>Bacteroidota</taxon>
        <taxon>Cytophagia</taxon>
        <taxon>Cytophagales</taxon>
        <taxon>Hymenobacteraceae</taxon>
        <taxon>Adhaeribacter</taxon>
    </lineage>
</organism>